<proteinExistence type="predicted"/>
<comment type="caution">
    <text evidence="2">The sequence shown here is derived from an EMBL/GenBank/DDBJ whole genome shotgun (WGS) entry which is preliminary data.</text>
</comment>
<dbReference type="PANTHER" id="PTHR12765">
    <property type="entry name" value="RED PROTEIN IK FACTOR CYTOKINE IK"/>
    <property type="match status" value="1"/>
</dbReference>
<dbReference type="EMBL" id="JAAMPC010000008">
    <property type="protein sequence ID" value="KAG2298838.1"/>
    <property type="molecule type" value="Genomic_DNA"/>
</dbReference>
<gene>
    <name evidence="2" type="ORF">Bca52824_035310</name>
</gene>
<accession>A0A8X7S0E0</accession>
<feature type="domain" description="Protein RED C-terminal" evidence="1">
    <location>
        <begin position="113"/>
        <end position="145"/>
    </location>
</feature>
<evidence type="ECO:0000313" key="2">
    <source>
        <dbReference type="EMBL" id="KAG2298838.1"/>
    </source>
</evidence>
<dbReference type="InterPro" id="IPR039896">
    <property type="entry name" value="Red-like"/>
</dbReference>
<dbReference type="OrthoDB" id="3366823at2759"/>
<protein>
    <recommendedName>
        <fullName evidence="1">Protein RED C-terminal domain-containing protein</fullName>
    </recommendedName>
</protein>
<organism evidence="2 3">
    <name type="scientific">Brassica carinata</name>
    <name type="common">Ethiopian mustard</name>
    <name type="synonym">Abyssinian cabbage</name>
    <dbReference type="NCBI Taxonomy" id="52824"/>
    <lineage>
        <taxon>Eukaryota</taxon>
        <taxon>Viridiplantae</taxon>
        <taxon>Streptophyta</taxon>
        <taxon>Embryophyta</taxon>
        <taxon>Tracheophyta</taxon>
        <taxon>Spermatophyta</taxon>
        <taxon>Magnoliopsida</taxon>
        <taxon>eudicotyledons</taxon>
        <taxon>Gunneridae</taxon>
        <taxon>Pentapetalae</taxon>
        <taxon>rosids</taxon>
        <taxon>malvids</taxon>
        <taxon>Brassicales</taxon>
        <taxon>Brassicaceae</taxon>
        <taxon>Brassiceae</taxon>
        <taxon>Brassica</taxon>
    </lineage>
</organism>
<dbReference type="AlphaFoldDB" id="A0A8X7S0E0"/>
<evidence type="ECO:0000313" key="3">
    <source>
        <dbReference type="Proteomes" id="UP000886595"/>
    </source>
</evidence>
<dbReference type="Proteomes" id="UP000886595">
    <property type="component" value="Unassembled WGS sequence"/>
</dbReference>
<reference evidence="2 3" key="1">
    <citation type="submission" date="2020-02" db="EMBL/GenBank/DDBJ databases">
        <authorList>
            <person name="Ma Q."/>
            <person name="Huang Y."/>
            <person name="Song X."/>
            <person name="Pei D."/>
        </authorList>
    </citation>
    <scope>NUCLEOTIDE SEQUENCE [LARGE SCALE GENOMIC DNA]</scope>
    <source>
        <strain evidence="2">Sxm20200214</strain>
        <tissue evidence="2">Leaf</tissue>
    </source>
</reference>
<dbReference type="InterPro" id="IPR012492">
    <property type="entry name" value="RED_C"/>
</dbReference>
<name>A0A8X7S0E0_BRACI</name>
<sequence>MLKERRQLLLMDMMKTVINLRLRMDLRTLVKGKFASSSAITRWDQPYGFEVDMVKCILKDWLPVSGDWQDYQYAEQTGYQEPYLQPGMEGYVAQPETGERHTGERSSFVSESYSECYPGYQEYNHEVVGSDEEADLSKMDMGGKAKELYIDGILRRKRNGKNIMNRRKRCKSSVPVWGKDARRTGCGIRDWQDYQHREKTGYQEQYIQPGMEVTFPNQKLVFYKILNLCLRKRKIGVWDQCSSVMTKGFNS</sequence>
<keyword evidence="3" id="KW-1185">Reference proteome</keyword>
<dbReference type="Pfam" id="PF07807">
    <property type="entry name" value="RED_C"/>
    <property type="match status" value="1"/>
</dbReference>
<evidence type="ECO:0000259" key="1">
    <source>
        <dbReference type="Pfam" id="PF07807"/>
    </source>
</evidence>